<dbReference type="RefSeq" id="XP_028476520.1">
    <property type="nucleotide sequence ID" value="XM_028623587.1"/>
</dbReference>
<comment type="similarity">
    <text evidence="2">Belongs to the glycosyl hydrolases 36 family.</text>
</comment>
<dbReference type="GO" id="GO:0004557">
    <property type="term" value="F:alpha-galactosidase activity"/>
    <property type="evidence" value="ECO:0007669"/>
    <property type="project" value="UniProtKB-EC"/>
</dbReference>
<dbReference type="STRING" id="105984.A0A427XTC5"/>
<organism evidence="5 6">
    <name type="scientific">Apiotrichum porosum</name>
    <dbReference type="NCBI Taxonomy" id="105984"/>
    <lineage>
        <taxon>Eukaryota</taxon>
        <taxon>Fungi</taxon>
        <taxon>Dikarya</taxon>
        <taxon>Basidiomycota</taxon>
        <taxon>Agaricomycotina</taxon>
        <taxon>Tremellomycetes</taxon>
        <taxon>Trichosporonales</taxon>
        <taxon>Trichosporonaceae</taxon>
        <taxon>Apiotrichum</taxon>
    </lineage>
</organism>
<keyword evidence="3" id="KW-0119">Carbohydrate metabolism</keyword>
<proteinExistence type="inferred from homology"/>
<dbReference type="AlphaFoldDB" id="A0A427XTC5"/>
<comment type="caution">
    <text evidence="5">The sequence shown here is derived from an EMBL/GenBank/DDBJ whole genome shotgun (WGS) entry which is preliminary data.</text>
</comment>
<accession>A0A427XTC5</accession>
<dbReference type="InterPro" id="IPR013785">
    <property type="entry name" value="Aldolase_TIM"/>
</dbReference>
<dbReference type="EMBL" id="RSCE01000006">
    <property type="protein sequence ID" value="RSH82065.1"/>
    <property type="molecule type" value="Genomic_DNA"/>
</dbReference>
<keyword evidence="6" id="KW-1185">Reference proteome</keyword>
<dbReference type="OrthoDB" id="4664297at2759"/>
<dbReference type="InterPro" id="IPR008811">
    <property type="entry name" value="Glycosyl_hydrolases_36"/>
</dbReference>
<evidence type="ECO:0000256" key="3">
    <source>
        <dbReference type="ARBA" id="ARBA00023277"/>
    </source>
</evidence>
<evidence type="ECO:0000256" key="1">
    <source>
        <dbReference type="ARBA" id="ARBA00001255"/>
    </source>
</evidence>
<dbReference type="GeneID" id="39592812"/>
<name>A0A427XTC5_9TREE</name>
<dbReference type="Pfam" id="PF05691">
    <property type="entry name" value="Raffinose_syn"/>
    <property type="match status" value="1"/>
</dbReference>
<dbReference type="SUPFAM" id="SSF51445">
    <property type="entry name" value="(Trans)glycosidases"/>
    <property type="match status" value="1"/>
</dbReference>
<comment type="catalytic activity">
    <reaction evidence="1">
        <text>Hydrolysis of terminal, non-reducing alpha-D-galactose residues in alpha-D-galactosides, including galactose oligosaccharides, galactomannans and galactolipids.</text>
        <dbReference type="EC" id="3.2.1.22"/>
    </reaction>
</comment>
<evidence type="ECO:0000313" key="6">
    <source>
        <dbReference type="Proteomes" id="UP000279236"/>
    </source>
</evidence>
<gene>
    <name evidence="5" type="ORF">EHS24_008269</name>
</gene>
<dbReference type="PANTHER" id="PTHR31268">
    <property type="match status" value="1"/>
</dbReference>
<evidence type="ECO:0000256" key="4">
    <source>
        <dbReference type="ARBA" id="ARBA00049426"/>
    </source>
</evidence>
<dbReference type="InterPro" id="IPR017853">
    <property type="entry name" value="GH"/>
</dbReference>
<evidence type="ECO:0000256" key="2">
    <source>
        <dbReference type="ARBA" id="ARBA00007240"/>
    </source>
</evidence>
<dbReference type="Proteomes" id="UP000279236">
    <property type="component" value="Unassembled WGS sequence"/>
</dbReference>
<dbReference type="PANTHER" id="PTHR31268:SF32">
    <property type="entry name" value="GALACTINOL--SUCROSE GALACTOSYLTRANSFERASE 2-RELATED"/>
    <property type="match status" value="1"/>
</dbReference>
<sequence>MTITPGATQTQVIEYTIQAGEEKVSSPLDLDDLHRNWSGWAWYRARPTWLDATAIHSLKDQPEYTSHLFLLHDGADCLCIYPVSSTTAICCLERGTDPAKPLNVKVRSATAGDGKAAVVIVRGGVQDAASLPAAAVAAARQWLFNGQPVPFKPYPRGPFEGLGCCTWSSLGEDVHPTESNLADLVDKYVAAEIPIQSFIIDDGWQNQRTFARGDASGFNDYWDRQEKGKWQRRGLWDFNAHPDLGAGGLAGAVKMIQNKFATVDGTGHTDVGVWITLTGGYWDGINPDSPLVKKYNCKPYRASRSWWPGVPNEWFTVAYMPGGSVDYWLPSPETAAAFWSDWFTILRAAGVTFIKVDNQATLTSLDGAEGAALNQTLWKTLVAAADETFGPAHVIHCMANSEGMFGGAQGLGLITQGDKFVWRNSDDFGMEHRQRDAHQQQIFTNLANTLVTNHTAIVPDADMWMTAAQHPVTHGFLRALFPGPMLLTDKPGQHDASILWRVIARDRTGVARVVKTANGADPLNNRLFDLSILDSEKGTGQWASVKTPTGAIIGVFNVRGNDTLDITVHDALTTQDVVDAAGGTLDGEWAVLQADLHIGGMSAGTVLTAKTNLNAPVELPPVGAAGFWIAPLKSTGTASVAVLGLVDQFAGMVAVENSTIVDNEVRVDAKFEGTLGIAVAAGSPPKPVAMIDGKVSPVEVKELRALGTKGGLYLVEIKIKGRGEGDVYAVNVTLA</sequence>
<evidence type="ECO:0008006" key="7">
    <source>
        <dbReference type="Google" id="ProtNLM"/>
    </source>
</evidence>
<reference evidence="5 6" key="1">
    <citation type="submission" date="2018-11" db="EMBL/GenBank/DDBJ databases">
        <title>Genome sequence of Apiotrichum porosum DSM 27194.</title>
        <authorList>
            <person name="Aliyu H."/>
            <person name="Gorte O."/>
            <person name="Ochsenreither K."/>
        </authorList>
    </citation>
    <scope>NUCLEOTIDE SEQUENCE [LARGE SCALE GENOMIC DNA]</scope>
    <source>
        <strain evidence="5 6">DSM 27194</strain>
    </source>
</reference>
<dbReference type="Gene3D" id="3.20.20.70">
    <property type="entry name" value="Aldolase class I"/>
    <property type="match status" value="1"/>
</dbReference>
<comment type="catalytic activity">
    <reaction evidence="4">
        <text>alpha-D-galactosyl-(1-&gt;3)-1D-myo-inositol + sucrose = raffinose + myo-inositol</text>
        <dbReference type="Rhea" id="RHEA:20161"/>
        <dbReference type="ChEBI" id="CHEBI:16634"/>
        <dbReference type="ChEBI" id="CHEBI:17268"/>
        <dbReference type="ChEBI" id="CHEBI:17505"/>
        <dbReference type="ChEBI" id="CHEBI:17992"/>
        <dbReference type="EC" id="2.4.1.82"/>
    </reaction>
</comment>
<evidence type="ECO:0000313" key="5">
    <source>
        <dbReference type="EMBL" id="RSH82065.1"/>
    </source>
</evidence>
<protein>
    <recommendedName>
        <fullName evidence="7">Alpha-galactosidase</fullName>
    </recommendedName>
</protein>
<dbReference type="GO" id="GO:0047274">
    <property type="term" value="F:galactinol-sucrose galactosyltransferase activity"/>
    <property type="evidence" value="ECO:0007669"/>
    <property type="project" value="UniProtKB-EC"/>
</dbReference>